<accession>A0A8S5SG57</accession>
<evidence type="ECO:0000256" key="1">
    <source>
        <dbReference type="SAM" id="Phobius"/>
    </source>
</evidence>
<sequence>MGGQPCNQIRFKSGLLLLWGELLVFAVFHGLAPFCFLPSRYNHIITRFTSAVNRQSRQCLTVLFVQFDTIKPCLVLV</sequence>
<keyword evidence="1" id="KW-0472">Membrane</keyword>
<evidence type="ECO:0000313" key="2">
    <source>
        <dbReference type="EMBL" id="DAF49631.1"/>
    </source>
</evidence>
<keyword evidence="1" id="KW-1133">Transmembrane helix</keyword>
<keyword evidence="1" id="KW-0812">Transmembrane</keyword>
<proteinExistence type="predicted"/>
<name>A0A8S5SG57_9CAUD</name>
<protein>
    <submittedName>
        <fullName evidence="2">Phospholamban</fullName>
    </submittedName>
</protein>
<reference evidence="2" key="1">
    <citation type="journal article" date="2021" name="Proc. Natl. Acad. Sci. U.S.A.">
        <title>A Catalog of Tens of Thousands of Viruses from Human Metagenomes Reveals Hidden Associations with Chronic Diseases.</title>
        <authorList>
            <person name="Tisza M.J."/>
            <person name="Buck C.B."/>
        </authorList>
    </citation>
    <scope>NUCLEOTIDE SEQUENCE</scope>
    <source>
        <strain evidence="2">Ctuev19</strain>
    </source>
</reference>
<feature type="transmembrane region" description="Helical" evidence="1">
    <location>
        <begin position="16"/>
        <end position="37"/>
    </location>
</feature>
<organism evidence="2">
    <name type="scientific">Myoviridae sp. ctuev19</name>
    <dbReference type="NCBI Taxonomy" id="2827716"/>
    <lineage>
        <taxon>Viruses</taxon>
        <taxon>Duplodnaviria</taxon>
        <taxon>Heunggongvirae</taxon>
        <taxon>Uroviricota</taxon>
        <taxon>Caudoviricetes</taxon>
    </lineage>
</organism>
<dbReference type="EMBL" id="BK032585">
    <property type="protein sequence ID" value="DAF49631.1"/>
    <property type="molecule type" value="Genomic_DNA"/>
</dbReference>